<comment type="caution">
    <text evidence="1">The sequence shown here is derived from an EMBL/GenBank/DDBJ whole genome shotgun (WGS) entry which is preliminary data.</text>
</comment>
<keyword evidence="2" id="KW-1185">Reference proteome</keyword>
<reference evidence="1" key="1">
    <citation type="journal article" date="2020" name="Stud. Mycol.">
        <title>101 Dothideomycetes genomes: a test case for predicting lifestyles and emergence of pathogens.</title>
        <authorList>
            <person name="Haridas S."/>
            <person name="Albert R."/>
            <person name="Binder M."/>
            <person name="Bloem J."/>
            <person name="Labutti K."/>
            <person name="Salamov A."/>
            <person name="Andreopoulos B."/>
            <person name="Baker S."/>
            <person name="Barry K."/>
            <person name="Bills G."/>
            <person name="Bluhm B."/>
            <person name="Cannon C."/>
            <person name="Castanera R."/>
            <person name="Culley D."/>
            <person name="Daum C."/>
            <person name="Ezra D."/>
            <person name="Gonzalez J."/>
            <person name="Henrissat B."/>
            <person name="Kuo A."/>
            <person name="Liang C."/>
            <person name="Lipzen A."/>
            <person name="Lutzoni F."/>
            <person name="Magnuson J."/>
            <person name="Mondo S."/>
            <person name="Nolan M."/>
            <person name="Ohm R."/>
            <person name="Pangilinan J."/>
            <person name="Park H.-J."/>
            <person name="Ramirez L."/>
            <person name="Alfaro M."/>
            <person name="Sun H."/>
            <person name="Tritt A."/>
            <person name="Yoshinaga Y."/>
            <person name="Zwiers L.-H."/>
            <person name="Turgeon B."/>
            <person name="Goodwin S."/>
            <person name="Spatafora J."/>
            <person name="Crous P."/>
            <person name="Grigoriev I."/>
        </authorList>
    </citation>
    <scope>NUCLEOTIDE SEQUENCE</scope>
    <source>
        <strain evidence="1">CBS 130266</strain>
    </source>
</reference>
<name>A0A9P4NF33_9PEZI</name>
<sequence length="194" mass="21522">MCPLGNVHDERGPQHWRMLAPRNKKRVTIDRTRGALGWGLWSKLARPETTRSSRNSCRPRAGPFPLTGTLACIEFLPAELIAMILEDSVLANEDIIALGCSSPVLWPYVLAHIDDNKRLEAAPLAGLEVACVGSYLTTLPQSFNVDDLAMSTVKMIPGGCNLCDAINFHKRARIEYANIEKKTDPQQWKKLSKA</sequence>
<evidence type="ECO:0000313" key="2">
    <source>
        <dbReference type="Proteomes" id="UP000800235"/>
    </source>
</evidence>
<dbReference type="Proteomes" id="UP000800235">
    <property type="component" value="Unassembled WGS sequence"/>
</dbReference>
<protein>
    <submittedName>
        <fullName evidence="1">Uncharacterized protein</fullName>
    </submittedName>
</protein>
<accession>A0A9P4NF33</accession>
<organism evidence="1 2">
    <name type="scientific">Tothia fuscella</name>
    <dbReference type="NCBI Taxonomy" id="1048955"/>
    <lineage>
        <taxon>Eukaryota</taxon>
        <taxon>Fungi</taxon>
        <taxon>Dikarya</taxon>
        <taxon>Ascomycota</taxon>
        <taxon>Pezizomycotina</taxon>
        <taxon>Dothideomycetes</taxon>
        <taxon>Pleosporomycetidae</taxon>
        <taxon>Venturiales</taxon>
        <taxon>Cylindrosympodiaceae</taxon>
        <taxon>Tothia</taxon>
    </lineage>
</organism>
<gene>
    <name evidence="1" type="ORF">EJ08DRAFT_51569</name>
</gene>
<proteinExistence type="predicted"/>
<dbReference type="AlphaFoldDB" id="A0A9P4NF33"/>
<dbReference type="EMBL" id="MU007125">
    <property type="protein sequence ID" value="KAF2418751.1"/>
    <property type="molecule type" value="Genomic_DNA"/>
</dbReference>
<evidence type="ECO:0000313" key="1">
    <source>
        <dbReference type="EMBL" id="KAF2418751.1"/>
    </source>
</evidence>
<dbReference type="OrthoDB" id="2588098at2759"/>